<dbReference type="Proteomes" id="UP000028760">
    <property type="component" value="Unassembled WGS sequence"/>
</dbReference>
<evidence type="ECO:0000313" key="2">
    <source>
        <dbReference type="Ensembl" id="ENSPFOP00000018857.1"/>
    </source>
</evidence>
<organism evidence="2 3">
    <name type="scientific">Poecilia formosa</name>
    <name type="common">Amazon molly</name>
    <name type="synonym">Limia formosa</name>
    <dbReference type="NCBI Taxonomy" id="48698"/>
    <lineage>
        <taxon>Eukaryota</taxon>
        <taxon>Metazoa</taxon>
        <taxon>Chordata</taxon>
        <taxon>Craniata</taxon>
        <taxon>Vertebrata</taxon>
        <taxon>Euteleostomi</taxon>
        <taxon>Actinopterygii</taxon>
        <taxon>Neopterygii</taxon>
        <taxon>Teleostei</taxon>
        <taxon>Neoteleostei</taxon>
        <taxon>Acanthomorphata</taxon>
        <taxon>Ovalentaria</taxon>
        <taxon>Atherinomorphae</taxon>
        <taxon>Cyprinodontiformes</taxon>
        <taxon>Poeciliidae</taxon>
        <taxon>Poeciliinae</taxon>
        <taxon>Poecilia</taxon>
    </lineage>
</organism>
<dbReference type="EMBL" id="AYCK01022113">
    <property type="status" value="NOT_ANNOTATED_CDS"/>
    <property type="molecule type" value="Genomic_DNA"/>
</dbReference>
<dbReference type="InterPro" id="IPR015947">
    <property type="entry name" value="PUA-like_sf"/>
</dbReference>
<reference evidence="3" key="1">
    <citation type="submission" date="2013-10" db="EMBL/GenBank/DDBJ databases">
        <authorList>
            <person name="Schartl M."/>
            <person name="Warren W."/>
        </authorList>
    </citation>
    <scope>NUCLEOTIDE SEQUENCE [LARGE SCALE GENOMIC DNA]</scope>
    <source>
        <strain evidence="3">female</strain>
    </source>
</reference>
<dbReference type="InterPro" id="IPR007374">
    <property type="entry name" value="ASCH_domain"/>
</dbReference>
<dbReference type="SUPFAM" id="SSF88697">
    <property type="entry name" value="PUA domain-like"/>
    <property type="match status" value="1"/>
</dbReference>
<dbReference type="OrthoDB" id="2865258at2759"/>
<protein>
    <submittedName>
        <fullName evidence="2">Endothelium and lymphocyte associated ASCH domain 1</fullName>
    </submittedName>
</protein>
<reference evidence="2" key="2">
    <citation type="submission" date="2025-08" db="UniProtKB">
        <authorList>
            <consortium name="Ensembl"/>
        </authorList>
    </citation>
    <scope>IDENTIFICATION</scope>
</reference>
<dbReference type="Ensembl" id="ENSPFOT00000018879.1">
    <property type="protein sequence ID" value="ENSPFOP00000018857.1"/>
    <property type="gene ID" value="ENSPFOG00000018756.1"/>
</dbReference>
<dbReference type="PANTHER" id="PTHR31666">
    <property type="entry name" value="PROTEIN CXORF40A-RELATED"/>
    <property type="match status" value="1"/>
</dbReference>
<dbReference type="GeneTree" id="ENSGT00390000012182"/>
<dbReference type="PANTHER" id="PTHR31666:SF0">
    <property type="entry name" value="PROTEIN EOLA1-RELATED"/>
    <property type="match status" value="1"/>
</dbReference>
<proteinExistence type="predicted"/>
<sequence length="155" mass="17204">MAVQLWCLSFRQPYAGLVLDGVKTVESRWRPLLALLENRTLAVHIAWQDWEGEEWRAALGGAWGLSAAGVQELLESGERFGRGVVAGLVDVGRTWQCPTSLPEAELAELQRSAVLIGLEEKHLTWLSNPRWLKGPLKAPGGRDLWTVEIPAELMP</sequence>
<keyword evidence="3" id="KW-1185">Reference proteome</keyword>
<dbReference type="SMART" id="SM01022">
    <property type="entry name" value="ASCH"/>
    <property type="match status" value="1"/>
</dbReference>
<dbReference type="KEGG" id="pfor:103130126"/>
<dbReference type="GeneID" id="103130126"/>
<dbReference type="RefSeq" id="XP_007541508.1">
    <property type="nucleotide sequence ID" value="XM_007541446.2"/>
</dbReference>
<dbReference type="InterPro" id="IPR033615">
    <property type="entry name" value="EOLA1/EOLA2"/>
</dbReference>
<dbReference type="eggNOG" id="ENOG502RZ9S">
    <property type="taxonomic scope" value="Eukaryota"/>
</dbReference>
<name>A0A087YLF4_POEFO</name>
<dbReference type="OMA" id="HVAQRDW"/>
<evidence type="ECO:0000313" key="3">
    <source>
        <dbReference type="Proteomes" id="UP000028760"/>
    </source>
</evidence>
<evidence type="ECO:0000259" key="1">
    <source>
        <dbReference type="SMART" id="SM01022"/>
    </source>
</evidence>
<accession>A0A087YLF4</accession>
<reference evidence="2" key="3">
    <citation type="submission" date="2025-09" db="UniProtKB">
        <authorList>
            <consortium name="Ensembl"/>
        </authorList>
    </citation>
    <scope>IDENTIFICATION</scope>
</reference>
<dbReference type="AlphaFoldDB" id="A0A087YLF4"/>
<feature type="domain" description="ASCH" evidence="1">
    <location>
        <begin position="8"/>
        <end position="116"/>
    </location>
</feature>